<keyword evidence="2" id="KW-1185">Reference proteome</keyword>
<protein>
    <submittedName>
        <fullName evidence="1">Uncharacterized protein</fullName>
    </submittedName>
</protein>
<comment type="caution">
    <text evidence="1">The sequence shown here is derived from an EMBL/GenBank/DDBJ whole genome shotgun (WGS) entry which is preliminary data.</text>
</comment>
<name>A0ABD1Y2A6_9MARC</name>
<gene>
    <name evidence="1" type="ORF">R1flu_000940</name>
</gene>
<sequence length="98" mass="11558">MLSTIGDDNGLPMEFAWAIPFSMREWQEDFKQYDNLKLEADKLNIKKFCDNQWPIDHWEAWKIQADGRTLKRSEVKKSFLFYVGLEKEGSKLTSPLLT</sequence>
<organism evidence="1 2">
    <name type="scientific">Riccia fluitans</name>
    <dbReference type="NCBI Taxonomy" id="41844"/>
    <lineage>
        <taxon>Eukaryota</taxon>
        <taxon>Viridiplantae</taxon>
        <taxon>Streptophyta</taxon>
        <taxon>Embryophyta</taxon>
        <taxon>Marchantiophyta</taxon>
        <taxon>Marchantiopsida</taxon>
        <taxon>Marchantiidae</taxon>
        <taxon>Marchantiales</taxon>
        <taxon>Ricciaceae</taxon>
        <taxon>Riccia</taxon>
    </lineage>
</organism>
<evidence type="ECO:0000313" key="2">
    <source>
        <dbReference type="Proteomes" id="UP001605036"/>
    </source>
</evidence>
<dbReference type="EMBL" id="JBHFFA010000006">
    <property type="protein sequence ID" value="KAL2620735.1"/>
    <property type="molecule type" value="Genomic_DNA"/>
</dbReference>
<dbReference type="Proteomes" id="UP001605036">
    <property type="component" value="Unassembled WGS sequence"/>
</dbReference>
<proteinExistence type="predicted"/>
<dbReference type="AlphaFoldDB" id="A0ABD1Y2A6"/>
<reference evidence="1 2" key="1">
    <citation type="submission" date="2024-09" db="EMBL/GenBank/DDBJ databases">
        <title>Chromosome-scale assembly of Riccia fluitans.</title>
        <authorList>
            <person name="Paukszto L."/>
            <person name="Sawicki J."/>
            <person name="Karawczyk K."/>
            <person name="Piernik-Szablinska J."/>
            <person name="Szczecinska M."/>
            <person name="Mazdziarz M."/>
        </authorList>
    </citation>
    <scope>NUCLEOTIDE SEQUENCE [LARGE SCALE GENOMIC DNA]</scope>
    <source>
        <strain evidence="1">Rf_01</strain>
        <tissue evidence="1">Aerial parts of the thallus</tissue>
    </source>
</reference>
<evidence type="ECO:0000313" key="1">
    <source>
        <dbReference type="EMBL" id="KAL2620735.1"/>
    </source>
</evidence>
<accession>A0ABD1Y2A6</accession>